<dbReference type="PANTHER" id="PTHR33202">
    <property type="entry name" value="ZINC UPTAKE REGULATION PROTEIN"/>
    <property type="match status" value="1"/>
</dbReference>
<evidence type="ECO:0000256" key="7">
    <source>
        <dbReference type="ARBA" id="ARBA00022833"/>
    </source>
</evidence>
<evidence type="ECO:0000313" key="13">
    <source>
        <dbReference type="Proteomes" id="UP000249453"/>
    </source>
</evidence>
<evidence type="ECO:0000256" key="8">
    <source>
        <dbReference type="ARBA" id="ARBA00023015"/>
    </source>
</evidence>
<keyword evidence="13" id="KW-1185">Reference proteome</keyword>
<gene>
    <name evidence="11" type="primary">fur</name>
    <name evidence="12" type="ORF">C7374_101245</name>
</gene>
<dbReference type="NCBIfam" id="NF045678">
    <property type="entry name" value="TransRegIrrA"/>
    <property type="match status" value="1"/>
</dbReference>
<keyword evidence="4 11" id="KW-0963">Cytoplasm</keyword>
<protein>
    <recommendedName>
        <fullName evidence="3 11">Ferric uptake regulation protein</fullName>
    </recommendedName>
</protein>
<dbReference type="InterPro" id="IPR002481">
    <property type="entry name" value="FUR"/>
</dbReference>
<keyword evidence="5 11" id="KW-0678">Repressor</keyword>
<dbReference type="InterPro" id="IPR036388">
    <property type="entry name" value="WH-like_DNA-bd_sf"/>
</dbReference>
<keyword evidence="7 11" id="KW-0862">Zinc</keyword>
<evidence type="ECO:0000256" key="2">
    <source>
        <dbReference type="ARBA" id="ARBA00007957"/>
    </source>
</evidence>
<dbReference type="EMBL" id="QLMK01000001">
    <property type="protein sequence ID" value="RAK33920.1"/>
    <property type="molecule type" value="Genomic_DNA"/>
</dbReference>
<dbReference type="InterPro" id="IPR036390">
    <property type="entry name" value="WH_DNA-bd_sf"/>
</dbReference>
<dbReference type="FunFam" id="1.10.10.10:FF:000007">
    <property type="entry name" value="Ferric uptake regulation protein"/>
    <property type="match status" value="1"/>
</dbReference>
<dbReference type="NCBIfam" id="NF045677">
    <property type="entry name" value="FeRespRegIrr"/>
    <property type="match status" value="1"/>
</dbReference>
<evidence type="ECO:0000256" key="9">
    <source>
        <dbReference type="ARBA" id="ARBA00023125"/>
    </source>
</evidence>
<dbReference type="GO" id="GO:0008270">
    <property type="term" value="F:zinc ion binding"/>
    <property type="evidence" value="ECO:0007669"/>
    <property type="project" value="TreeGrafter"/>
</dbReference>
<evidence type="ECO:0000256" key="1">
    <source>
        <dbReference type="ARBA" id="ARBA00004496"/>
    </source>
</evidence>
<dbReference type="PANTHER" id="PTHR33202:SF7">
    <property type="entry name" value="FERRIC UPTAKE REGULATION PROTEIN"/>
    <property type="match status" value="1"/>
</dbReference>
<dbReference type="GO" id="GO:0005737">
    <property type="term" value="C:cytoplasm"/>
    <property type="evidence" value="ECO:0007669"/>
    <property type="project" value="UniProtKB-SubCell"/>
</dbReference>
<sequence length="146" mass="16496">MQHHHAQDAMVSMEEQLRNAGLRPTRQRIALANLIFAQGDRHLSAEELHEEAVQADVPVSLATVYNTLHQFTEAGMLRIIAVEGAKTYFDTNVSDHHHFFLEGENVVFDIPHGERGQPVVANMPDAPEGMEIVNVDVIVRLRRKKR</sequence>
<dbReference type="AlphaFoldDB" id="A0A364JZ31"/>
<organism evidence="12 13">
    <name type="scientific">Falsochrobactrum ovis</name>
    <dbReference type="NCBI Taxonomy" id="1293442"/>
    <lineage>
        <taxon>Bacteria</taxon>
        <taxon>Pseudomonadati</taxon>
        <taxon>Pseudomonadota</taxon>
        <taxon>Alphaproteobacteria</taxon>
        <taxon>Hyphomicrobiales</taxon>
        <taxon>Brucellaceae</taxon>
        <taxon>Falsochrobactrum</taxon>
    </lineage>
</organism>
<comment type="subunit">
    <text evidence="11">Homodimer.</text>
</comment>
<reference evidence="12 13" key="1">
    <citation type="submission" date="2018-06" db="EMBL/GenBank/DDBJ databases">
        <title>Genomic Encyclopedia of Type Strains, Phase IV (KMG-IV): sequencing the most valuable type-strain genomes for metagenomic binning, comparative biology and taxonomic classification.</title>
        <authorList>
            <person name="Goeker M."/>
        </authorList>
    </citation>
    <scope>NUCLEOTIDE SEQUENCE [LARGE SCALE GENOMIC DNA]</scope>
    <source>
        <strain evidence="12 13">DSM 26720</strain>
    </source>
</reference>
<keyword evidence="8 11" id="KW-0805">Transcription regulation</keyword>
<comment type="subcellular location">
    <subcellularLocation>
        <location evidence="1 11">Cytoplasm</location>
    </subcellularLocation>
</comment>
<keyword evidence="10 11" id="KW-0804">Transcription</keyword>
<evidence type="ECO:0000256" key="4">
    <source>
        <dbReference type="ARBA" id="ARBA00022490"/>
    </source>
</evidence>
<evidence type="ECO:0000256" key="3">
    <source>
        <dbReference type="ARBA" id="ARBA00020910"/>
    </source>
</evidence>
<comment type="caution">
    <text evidence="12">The sequence shown here is derived from an EMBL/GenBank/DDBJ whole genome shotgun (WGS) entry which is preliminary data.</text>
</comment>
<dbReference type="GO" id="GO:0003700">
    <property type="term" value="F:DNA-binding transcription factor activity"/>
    <property type="evidence" value="ECO:0007669"/>
    <property type="project" value="UniProtKB-UniRule"/>
</dbReference>
<dbReference type="SUPFAM" id="SSF46785">
    <property type="entry name" value="Winged helix' DNA-binding domain"/>
    <property type="match status" value="1"/>
</dbReference>
<dbReference type="Pfam" id="PF01475">
    <property type="entry name" value="FUR"/>
    <property type="match status" value="1"/>
</dbReference>
<keyword evidence="6 11" id="KW-0479">Metal-binding</keyword>
<keyword evidence="9 11" id="KW-0238">DNA-binding</keyword>
<name>A0A364JZ31_9HYPH</name>
<evidence type="ECO:0000256" key="11">
    <source>
        <dbReference type="RuleBase" id="RU364037"/>
    </source>
</evidence>
<evidence type="ECO:0000313" key="12">
    <source>
        <dbReference type="EMBL" id="RAK33920.1"/>
    </source>
</evidence>
<accession>A0A364JZ31</accession>
<dbReference type="GO" id="GO:0000976">
    <property type="term" value="F:transcription cis-regulatory region binding"/>
    <property type="evidence" value="ECO:0007669"/>
    <property type="project" value="TreeGrafter"/>
</dbReference>
<dbReference type="GO" id="GO:0045892">
    <property type="term" value="P:negative regulation of DNA-templated transcription"/>
    <property type="evidence" value="ECO:0007669"/>
    <property type="project" value="TreeGrafter"/>
</dbReference>
<dbReference type="Proteomes" id="UP000249453">
    <property type="component" value="Unassembled WGS sequence"/>
</dbReference>
<evidence type="ECO:0000256" key="10">
    <source>
        <dbReference type="ARBA" id="ARBA00023163"/>
    </source>
</evidence>
<dbReference type="OrthoDB" id="9800477at2"/>
<keyword evidence="11" id="KW-0408">Iron</keyword>
<dbReference type="CDD" id="cd07153">
    <property type="entry name" value="Fur_like"/>
    <property type="match status" value="1"/>
</dbReference>
<dbReference type="RefSeq" id="WP_111573787.1">
    <property type="nucleotide sequence ID" value="NZ_JBHEEY010000001.1"/>
</dbReference>
<dbReference type="GO" id="GO:1900376">
    <property type="term" value="P:regulation of secondary metabolite biosynthetic process"/>
    <property type="evidence" value="ECO:0007669"/>
    <property type="project" value="TreeGrafter"/>
</dbReference>
<comment type="similarity">
    <text evidence="2 11">Belongs to the Fur family.</text>
</comment>
<dbReference type="Gene3D" id="1.10.10.10">
    <property type="entry name" value="Winged helix-like DNA-binding domain superfamily/Winged helix DNA-binding domain"/>
    <property type="match status" value="1"/>
</dbReference>
<evidence type="ECO:0000256" key="6">
    <source>
        <dbReference type="ARBA" id="ARBA00022723"/>
    </source>
</evidence>
<evidence type="ECO:0000256" key="5">
    <source>
        <dbReference type="ARBA" id="ARBA00022491"/>
    </source>
</evidence>
<proteinExistence type="inferred from homology"/>